<dbReference type="PROSITE" id="PS50231">
    <property type="entry name" value="RICIN_B_LECTIN"/>
    <property type="match status" value="1"/>
</dbReference>
<dbReference type="Proteomes" id="UP000788262">
    <property type="component" value="Unassembled WGS sequence"/>
</dbReference>
<feature type="region of interest" description="Disordered" evidence="1">
    <location>
        <begin position="227"/>
        <end position="269"/>
    </location>
</feature>
<dbReference type="EMBL" id="JAFFZS010000007">
    <property type="protein sequence ID" value="MBN0044743.1"/>
    <property type="molecule type" value="Genomic_DNA"/>
</dbReference>
<feature type="region of interest" description="Disordered" evidence="1">
    <location>
        <begin position="297"/>
        <end position="324"/>
    </location>
</feature>
<proteinExistence type="predicted"/>
<protein>
    <submittedName>
        <fullName evidence="3">Ricin-type beta-trefoil lectin domain protein</fullName>
    </submittedName>
</protein>
<gene>
    <name evidence="3" type="ORF">JS756_11605</name>
</gene>
<feature type="domain" description="Ricin B lectin" evidence="2">
    <location>
        <begin position="331"/>
        <end position="461"/>
    </location>
</feature>
<evidence type="ECO:0000256" key="1">
    <source>
        <dbReference type="SAM" id="MobiDB-lite"/>
    </source>
</evidence>
<feature type="compositionally biased region" description="Polar residues" evidence="1">
    <location>
        <begin position="243"/>
        <end position="253"/>
    </location>
</feature>
<evidence type="ECO:0000313" key="3">
    <source>
        <dbReference type="EMBL" id="MBN0044743.1"/>
    </source>
</evidence>
<dbReference type="RefSeq" id="WP_205382961.1">
    <property type="nucleotide sequence ID" value="NZ_JAFFZS010000007.1"/>
</dbReference>
<dbReference type="SUPFAM" id="SSF50370">
    <property type="entry name" value="Ricin B-like lectins"/>
    <property type="match status" value="1"/>
</dbReference>
<sequence length="466" mass="48733">MAGNRLAAEAFTRAVEELRSGIDPLGTWRHHALTGVAGTALRWAADGRQEWLRADFLTWARNTERPAAARTSAIGVASRGTTGAMLKAFYQLPEQVRGVLWYAVVDEEPDGRVARYLGIDPATVAGLKGKAPLALRHAYATAHLASRGTAECQGFGRIIETASHAEETRRHPDLVAHLTGCAPCTQLLDELAELSDEPRTALAGGLLAWGGAAYTAERPVRQIVEPWSAPQAPSGPPDDPRASSWTPADTIQAPTGAGRGSRPAHRAAPKHRALAAALAVTAAAVVAAAVTNAALDHGRPADAGSPHREPSSPPTSASRAQPSAQIRVGVTAQLVHSGSGLCLDVENGQVQKHSDAVAATCTSSPTQAWSLDSEGRLHNMAAPDFCLKADGDAAGIGIRPCGTDDPEKQSRMMFLIGRDGVIRSRPRPDEAVVPVGTFTGDPLVLALKGRTSGQAQAWAARPVPAA</sequence>
<dbReference type="InterPro" id="IPR035992">
    <property type="entry name" value="Ricin_B-like_lectins"/>
</dbReference>
<dbReference type="InterPro" id="IPR000772">
    <property type="entry name" value="Ricin_B_lectin"/>
</dbReference>
<keyword evidence="4" id="KW-1185">Reference proteome</keyword>
<feature type="compositionally biased region" description="Basic and acidic residues" evidence="1">
    <location>
        <begin position="297"/>
        <end position="310"/>
    </location>
</feature>
<comment type="caution">
    <text evidence="3">The sequence shown here is derived from an EMBL/GenBank/DDBJ whole genome shotgun (WGS) entry which is preliminary data.</text>
</comment>
<accession>A0ABS2VNR2</accession>
<evidence type="ECO:0000313" key="4">
    <source>
        <dbReference type="Proteomes" id="UP000788262"/>
    </source>
</evidence>
<feature type="compositionally biased region" description="Polar residues" evidence="1">
    <location>
        <begin position="314"/>
        <end position="324"/>
    </location>
</feature>
<organism evidence="3 4">
    <name type="scientific">Streptomyces actuosus</name>
    <dbReference type="NCBI Taxonomy" id="1885"/>
    <lineage>
        <taxon>Bacteria</taxon>
        <taxon>Bacillati</taxon>
        <taxon>Actinomycetota</taxon>
        <taxon>Actinomycetes</taxon>
        <taxon>Kitasatosporales</taxon>
        <taxon>Streptomycetaceae</taxon>
        <taxon>Streptomyces</taxon>
    </lineage>
</organism>
<dbReference type="Pfam" id="PF00652">
    <property type="entry name" value="Ricin_B_lectin"/>
    <property type="match status" value="1"/>
</dbReference>
<dbReference type="SMART" id="SM00458">
    <property type="entry name" value="RICIN"/>
    <property type="match status" value="1"/>
</dbReference>
<evidence type="ECO:0000259" key="2">
    <source>
        <dbReference type="SMART" id="SM00458"/>
    </source>
</evidence>
<name>A0ABS2VNR2_STRAS</name>
<reference evidence="3 4" key="1">
    <citation type="submission" date="2021-02" db="EMBL/GenBank/DDBJ databases">
        <title>Whole genome sequencing of Streptomyces actuosus VRA1.</title>
        <authorList>
            <person name="Sen G."/>
            <person name="Sen A."/>
        </authorList>
    </citation>
    <scope>NUCLEOTIDE SEQUENCE [LARGE SCALE GENOMIC DNA]</scope>
    <source>
        <strain evidence="3 4">VRA1</strain>
    </source>
</reference>
<dbReference type="Gene3D" id="2.80.10.50">
    <property type="match status" value="1"/>
</dbReference>